<reference evidence="3" key="2">
    <citation type="journal article" date="2014" name="Nat. Commun.">
        <title>The cavefish genome reveals candidate genes for eye loss.</title>
        <authorList>
            <person name="McGaugh S.E."/>
            <person name="Gross J.B."/>
            <person name="Aken B."/>
            <person name="Blin M."/>
            <person name="Borowsky R."/>
            <person name="Chalopin D."/>
            <person name="Hinaux H."/>
            <person name="Jeffery W.R."/>
            <person name="Keene A."/>
            <person name="Ma L."/>
            <person name="Minx P."/>
            <person name="Murphy D."/>
            <person name="O'Quin K.E."/>
            <person name="Retaux S."/>
            <person name="Rohner N."/>
            <person name="Searle S.M."/>
            <person name="Stahl B.A."/>
            <person name="Tabin C."/>
            <person name="Volff J.N."/>
            <person name="Yoshizawa M."/>
            <person name="Warren W.C."/>
        </authorList>
    </citation>
    <scope>NUCLEOTIDE SEQUENCE [LARGE SCALE GENOMIC DNA]</scope>
    <source>
        <strain evidence="3">female</strain>
    </source>
</reference>
<feature type="region of interest" description="Disordered" evidence="1">
    <location>
        <begin position="847"/>
        <end position="1175"/>
    </location>
</feature>
<feature type="region of interest" description="Disordered" evidence="1">
    <location>
        <begin position="1198"/>
        <end position="1308"/>
    </location>
</feature>
<sequence>MSRSSSMGDLVPRDITEVLARQSKVSKSKKKRGSSLGRAFSWFKGSKQKRSVSNGQSRSGSLAGRTGESTTVRQGLTNHESSKVGQKQDEQRKLTVHYTASQHYQENVFIEGSRPKYLEDLHTEAQEGLKILQQEEHNNGVDFKDVQTVSSDTTEEKDVSLQERDGSLDLDPTADHSSNITLVSSRPPASSRPVLTRQGSTFKPLNTVKRPDKTRKRTRRTTIMGIPQHVQRELCMGRGGLLQQLPNGEDSAGTVIIPTIDGGAPITNHEGAYVHLQDIEALQASRDEQLLRHHLQVMYGNDLPRMSPMQRPKSLAVPGMTTMSSLLQEQGPVMSISPQATYLSTIIPNAVLPAAIDVIEIDRSHTRRSVRTVSKSSLASASPGSSRSGGGNHDGTPSYSSKRSNSQSSETLVSNSSRGNRIPSHAAERKKEDLNHDEQISVKSSSSCLSSSTKAASHKLEQGEQSEPGESVQNSQFSRSLSIMKAKLPPAPPRRTYSLHQEKMKQRSNKVDDKKDLNGLQSSDVRMSGDVTSTNHETISTNSPVTTFLDNSHLSLTFSPHSPDQDSTDAQTGSGSSSPQNKFERTVSPSSGYSSQSGTPTHSSKDFNPTSPGKHKKKPPKPERIGPRTSPVVSVSSSTNSLSSAATDPAPLSSQTQTTQLQPPKVSPTALAESNKATGSTSLRDLFNIPPPPRVKAPCPPPPETWAHNKRTVELLCGPSPCPNRIFGLQKQHKDSSLEKRNQDATNCTDQTSLDRERSVDIKTTEEPEDSKVKVVTTEVKNDASIVALDGNLALGLLESPSKHVKGEESCLEKETVSCVAKGKEQNISENLKVDQESGVNSEKILAPAQQLESEKYEQNTSSLLDNDALTPKAEENGTEDQYSKVKPCTDKGIPTHRHKENASIDAPRVNGHSPPPSPPPTYHPPPPPSKRSPASSVSTPLPQEELPNAELGMEKEYPVLECAWPPPPPPMDVSADLVFEGQDEVDFPPPPPPPPMQELLSDMPKNNMESTEQRGIPATEESSAVPDIGSQSEQDQSSTVVEKTFNEQPRVEVSETKSNDQSPVKPLFSENAQQVCLDPPEISSQSQPLKHKDLSSQPLEDQPNAVPSSVNHLSQQASSEAPALATEVPTAPPLPMEEQSTLSFRRQPSPTSKDIRSKELLSRHKSAPIPKEDANIPLVTPSLLQMVRLRSVNVEDQVNTPLQEGKPETEDTPGQDQGMLSQVTPQKPIRKSCIKSTQPSVKSSPAAAQGPSMRLQEAIRMKTAAMSSSGVPARLSLRLPTPTTNSSNDTALVPSPKSPDSSDLLKSPASTASFIFSKSTKKVVIETPTSPEVQASLKQNLAAELMQISDQAKSLETKKQVKVPPPVAKKPAHATNPVEKLGTGSALTSENSSSKQNVGLENGQIQTVQPAGQRAQSPGTKMPASATETARILEVS</sequence>
<feature type="compositionally biased region" description="Basic and acidic residues" evidence="1">
    <location>
        <begin position="1050"/>
        <end position="1059"/>
    </location>
</feature>
<feature type="compositionally biased region" description="Low complexity" evidence="1">
    <location>
        <begin position="398"/>
        <end position="409"/>
    </location>
</feature>
<feature type="compositionally biased region" description="Basic and acidic residues" evidence="1">
    <location>
        <begin position="154"/>
        <end position="167"/>
    </location>
</feature>
<dbReference type="Pfam" id="PF15273">
    <property type="entry name" value="NHS"/>
    <property type="match status" value="1"/>
</dbReference>
<feature type="compositionally biased region" description="Polar residues" evidence="1">
    <location>
        <begin position="519"/>
        <end position="562"/>
    </location>
</feature>
<feature type="region of interest" description="Disordered" evidence="1">
    <location>
        <begin position="141"/>
        <end position="204"/>
    </location>
</feature>
<dbReference type="Bgee" id="ENSAMXG00000042127">
    <property type="expression patterns" value="Expressed in camera-type eye and 14 other cell types or tissues"/>
</dbReference>
<name>A0A3B1J8U2_ASTMX</name>
<feature type="region of interest" description="Disordered" evidence="1">
    <location>
        <begin position="1355"/>
        <end position="1437"/>
    </location>
</feature>
<feature type="compositionally biased region" description="Basic and acidic residues" evidence="1">
    <location>
        <begin position="1154"/>
        <end position="1163"/>
    </location>
</feature>
<feature type="compositionally biased region" description="Low complexity" evidence="1">
    <location>
        <begin position="184"/>
        <end position="193"/>
    </location>
</feature>
<feature type="compositionally biased region" description="Polar residues" evidence="1">
    <location>
        <begin position="568"/>
        <end position="581"/>
    </location>
</feature>
<feature type="compositionally biased region" description="Low complexity" evidence="1">
    <location>
        <begin position="441"/>
        <end position="455"/>
    </location>
</feature>
<feature type="compositionally biased region" description="Polar residues" evidence="1">
    <location>
        <begin position="1139"/>
        <end position="1153"/>
    </location>
</feature>
<feature type="compositionally biased region" description="Polar residues" evidence="1">
    <location>
        <begin position="51"/>
        <end position="60"/>
    </location>
</feature>
<reference evidence="3" key="1">
    <citation type="submission" date="2013-03" db="EMBL/GenBank/DDBJ databases">
        <authorList>
            <person name="Jeffery W."/>
            <person name="Warren W."/>
            <person name="Wilson R.K."/>
        </authorList>
    </citation>
    <scope>NUCLEOTIDE SEQUENCE</scope>
    <source>
        <strain evidence="3">female</strain>
    </source>
</reference>
<feature type="compositionally biased region" description="Pro residues" evidence="1">
    <location>
        <begin position="988"/>
        <end position="997"/>
    </location>
</feature>
<dbReference type="GO" id="GO:0030154">
    <property type="term" value="P:cell differentiation"/>
    <property type="evidence" value="ECO:0007669"/>
    <property type="project" value="TreeGrafter"/>
</dbReference>
<feature type="compositionally biased region" description="Low complexity" evidence="1">
    <location>
        <begin position="371"/>
        <end position="386"/>
    </location>
</feature>
<accession>A0A3B1J8U2</accession>
<reference evidence="2" key="3">
    <citation type="submission" date="2025-05" db="UniProtKB">
        <authorList>
            <consortium name="Ensembl"/>
        </authorList>
    </citation>
    <scope>IDENTIFICATION</scope>
</reference>
<feature type="compositionally biased region" description="Polar residues" evidence="1">
    <location>
        <begin position="1235"/>
        <end position="1244"/>
    </location>
</feature>
<feature type="region of interest" description="Disordered" evidence="1">
    <location>
        <begin position="733"/>
        <end position="766"/>
    </location>
</feature>
<dbReference type="GeneTree" id="ENSGT00950000182963"/>
<feature type="compositionally biased region" description="Polar residues" evidence="1">
    <location>
        <begin position="1282"/>
        <end position="1291"/>
    </location>
</feature>
<keyword evidence="3" id="KW-1185">Reference proteome</keyword>
<feature type="compositionally biased region" description="Low complexity" evidence="1">
    <location>
        <begin position="588"/>
        <end position="601"/>
    </location>
</feature>
<evidence type="ECO:0000313" key="2">
    <source>
        <dbReference type="Ensembl" id="ENSAMXP00000038316.1"/>
    </source>
</evidence>
<dbReference type="Proteomes" id="UP000018467">
    <property type="component" value="Unassembled WGS sequence"/>
</dbReference>
<feature type="compositionally biased region" description="Basic residues" evidence="1">
    <location>
        <begin position="24"/>
        <end position="33"/>
    </location>
</feature>
<feature type="compositionally biased region" description="Polar residues" evidence="1">
    <location>
        <begin position="1096"/>
        <end position="1120"/>
    </location>
</feature>
<feature type="region of interest" description="Disordered" evidence="1">
    <location>
        <begin position="365"/>
        <end position="695"/>
    </location>
</feature>
<dbReference type="InterPro" id="IPR024845">
    <property type="entry name" value="NHS-like"/>
</dbReference>
<proteinExistence type="predicted"/>
<feature type="compositionally biased region" description="Basic and acidic residues" evidence="1">
    <location>
        <begin position="733"/>
        <end position="743"/>
    </location>
</feature>
<feature type="compositionally biased region" description="Polar residues" evidence="1">
    <location>
        <begin position="1030"/>
        <end position="1042"/>
    </location>
</feature>
<dbReference type="PANTHER" id="PTHR23039:SF6">
    <property type="entry name" value="SIMILAR TO MKIAA1522 PROTEIN"/>
    <property type="match status" value="1"/>
</dbReference>
<feature type="compositionally biased region" description="Polar residues" evidence="1">
    <location>
        <begin position="471"/>
        <end position="481"/>
    </location>
</feature>
<feature type="compositionally biased region" description="Low complexity" evidence="1">
    <location>
        <begin position="630"/>
        <end position="644"/>
    </location>
</feature>
<organism evidence="2 3">
    <name type="scientific">Astyanax mexicanus</name>
    <name type="common">Blind cave fish</name>
    <name type="synonym">Astyanax fasciatus mexicanus</name>
    <dbReference type="NCBI Taxonomy" id="7994"/>
    <lineage>
        <taxon>Eukaryota</taxon>
        <taxon>Metazoa</taxon>
        <taxon>Chordata</taxon>
        <taxon>Craniata</taxon>
        <taxon>Vertebrata</taxon>
        <taxon>Euteleostomi</taxon>
        <taxon>Actinopterygii</taxon>
        <taxon>Neopterygii</taxon>
        <taxon>Teleostei</taxon>
        <taxon>Ostariophysi</taxon>
        <taxon>Characiformes</taxon>
        <taxon>Characoidei</taxon>
        <taxon>Acestrorhamphidae</taxon>
        <taxon>Acestrorhamphinae</taxon>
        <taxon>Astyanax</taxon>
    </lineage>
</organism>
<feature type="compositionally biased region" description="Polar residues" evidence="1">
    <location>
        <begin position="1213"/>
        <end position="1226"/>
    </location>
</feature>
<feature type="compositionally biased region" description="Polar residues" evidence="1">
    <location>
        <begin position="1386"/>
        <end position="1420"/>
    </location>
</feature>
<dbReference type="Ensembl" id="ENSAMXT00000048640.1">
    <property type="protein sequence ID" value="ENSAMXP00000046201.1"/>
    <property type="gene ID" value="ENSAMXG00000042127.1"/>
</dbReference>
<feature type="compositionally biased region" description="Basic and acidic residues" evidence="1">
    <location>
        <begin position="500"/>
        <end position="517"/>
    </location>
</feature>
<feature type="compositionally biased region" description="Pro residues" evidence="1">
    <location>
        <begin position="914"/>
        <end position="931"/>
    </location>
</feature>
<feature type="compositionally biased region" description="Polar residues" evidence="1">
    <location>
        <begin position="67"/>
        <end position="79"/>
    </location>
</feature>
<feature type="compositionally biased region" description="Low complexity" evidence="1">
    <location>
        <begin position="651"/>
        <end position="664"/>
    </location>
</feature>
<feature type="region of interest" description="Disordered" evidence="1">
    <location>
        <begin position="21"/>
        <end position="91"/>
    </location>
</feature>
<feature type="compositionally biased region" description="Low complexity" evidence="1">
    <location>
        <begin position="932"/>
        <end position="941"/>
    </location>
</feature>
<feature type="compositionally biased region" description="Low complexity" evidence="1">
    <location>
        <begin position="1295"/>
        <end position="1308"/>
    </location>
</feature>
<feature type="compositionally biased region" description="Basic and acidic residues" evidence="1">
    <location>
        <begin position="753"/>
        <end position="766"/>
    </location>
</feature>
<evidence type="ECO:0000256" key="1">
    <source>
        <dbReference type="SAM" id="MobiDB-lite"/>
    </source>
</evidence>
<dbReference type="Ensembl" id="ENSAMXT00000041256.1">
    <property type="protein sequence ID" value="ENSAMXP00000038316.1"/>
    <property type="gene ID" value="ENSAMXG00000042127.1"/>
</dbReference>
<evidence type="ECO:0000313" key="3">
    <source>
        <dbReference type="Proteomes" id="UP000018467"/>
    </source>
</evidence>
<dbReference type="PANTHER" id="PTHR23039">
    <property type="entry name" value="NANCE-HORAN SYNDROME PROTEIN"/>
    <property type="match status" value="1"/>
</dbReference>
<feature type="compositionally biased region" description="Basic and acidic residues" evidence="1">
    <location>
        <begin position="426"/>
        <end position="440"/>
    </location>
</feature>
<feature type="compositionally biased region" description="Polar residues" evidence="1">
    <location>
        <begin position="410"/>
        <end position="419"/>
    </location>
</feature>
<feature type="compositionally biased region" description="Basic and acidic residues" evidence="1">
    <location>
        <begin position="80"/>
        <end position="91"/>
    </location>
</feature>
<protein>
    <submittedName>
        <fullName evidence="2">NHS like 3</fullName>
    </submittedName>
</protein>